<dbReference type="Proteomes" id="UP000310708">
    <property type="component" value="Unassembled WGS sequence"/>
</dbReference>
<dbReference type="PANTHER" id="PTHR31551">
    <property type="entry name" value="PRE-MRNA-SPLICING FACTOR CWF18"/>
    <property type="match status" value="1"/>
</dbReference>
<dbReference type="EMBL" id="SPRV01000026">
    <property type="protein sequence ID" value="TIC61819.1"/>
    <property type="molecule type" value="Genomic_DNA"/>
</dbReference>
<dbReference type="EMBL" id="SPRX01000029">
    <property type="protein sequence ID" value="TIC64872.1"/>
    <property type="molecule type" value="Genomic_DNA"/>
</dbReference>
<protein>
    <recommendedName>
        <fullName evidence="6">mRNA splicing factor</fullName>
    </recommendedName>
</protein>
<feature type="compositionally biased region" description="Polar residues" evidence="1">
    <location>
        <begin position="142"/>
        <end position="156"/>
    </location>
</feature>
<dbReference type="OrthoDB" id="10261348at2759"/>
<accession>A0A4T0R3J0</accession>
<reference evidence="4 5" key="1">
    <citation type="submission" date="2019-03" db="EMBL/GenBank/DDBJ databases">
        <title>Sequencing 25 genomes of Wallemia mellicola.</title>
        <authorList>
            <person name="Gostincar C."/>
        </authorList>
    </citation>
    <scope>NUCLEOTIDE SEQUENCE [LARGE SCALE GENOMIC DNA]</scope>
    <source>
        <strain evidence="2 4">EXF-1277</strain>
        <strain evidence="3 5">EXF-757</strain>
    </source>
</reference>
<proteinExistence type="predicted"/>
<dbReference type="GO" id="GO:0071014">
    <property type="term" value="C:post-mRNA release spliceosomal complex"/>
    <property type="evidence" value="ECO:0007669"/>
    <property type="project" value="TreeGrafter"/>
</dbReference>
<evidence type="ECO:0000313" key="4">
    <source>
        <dbReference type="Proteomes" id="UP000305362"/>
    </source>
</evidence>
<feature type="region of interest" description="Disordered" evidence="1">
    <location>
        <begin position="140"/>
        <end position="168"/>
    </location>
</feature>
<evidence type="ECO:0000256" key="1">
    <source>
        <dbReference type="SAM" id="MobiDB-lite"/>
    </source>
</evidence>
<gene>
    <name evidence="3" type="ORF">E3Q01_02490</name>
    <name evidence="2" type="ORF">E3Q03_02520</name>
</gene>
<evidence type="ECO:0000313" key="5">
    <source>
        <dbReference type="Proteomes" id="UP000310708"/>
    </source>
</evidence>
<evidence type="ECO:0000313" key="2">
    <source>
        <dbReference type="EMBL" id="TIC61819.1"/>
    </source>
</evidence>
<dbReference type="Pfam" id="PF08315">
    <property type="entry name" value="cwf18"/>
    <property type="match status" value="1"/>
</dbReference>
<comment type="caution">
    <text evidence="3">The sequence shown here is derived from an EMBL/GenBank/DDBJ whole genome shotgun (WGS) entry which is preliminary data.</text>
</comment>
<organism evidence="3 5">
    <name type="scientific">Wallemia mellicola</name>
    <dbReference type="NCBI Taxonomy" id="1708541"/>
    <lineage>
        <taxon>Eukaryota</taxon>
        <taxon>Fungi</taxon>
        <taxon>Dikarya</taxon>
        <taxon>Basidiomycota</taxon>
        <taxon>Wallemiomycotina</taxon>
        <taxon>Wallemiomycetes</taxon>
        <taxon>Wallemiales</taxon>
        <taxon>Wallemiaceae</taxon>
        <taxon>Wallemia</taxon>
    </lineage>
</organism>
<name>A0A4T0R3J0_9BASI</name>
<evidence type="ECO:0008006" key="6">
    <source>
        <dbReference type="Google" id="ProtNLM"/>
    </source>
</evidence>
<dbReference type="GO" id="GO:0005684">
    <property type="term" value="C:U2-type spliceosomal complex"/>
    <property type="evidence" value="ECO:0007669"/>
    <property type="project" value="TreeGrafter"/>
</dbReference>
<dbReference type="PANTHER" id="PTHR31551:SF1">
    <property type="entry name" value="COILED-COIL DOMAIN-CONTAINING PROTEIN 12"/>
    <property type="match status" value="1"/>
</dbReference>
<dbReference type="InterPro" id="IPR013169">
    <property type="entry name" value="mRNA_splic_Cwf18-like"/>
</dbReference>
<dbReference type="AlphaFoldDB" id="A0A4T0R3J0"/>
<evidence type="ECO:0000313" key="3">
    <source>
        <dbReference type="EMBL" id="TIC64872.1"/>
    </source>
</evidence>
<dbReference type="Proteomes" id="UP000305362">
    <property type="component" value="Unassembled WGS sequence"/>
</dbReference>
<sequence>MATQDLYQSIAKDYLLTKQRCTVLEIAAQDRKHRLAALKNRTEGSGESILKFRNYDPTSREPKKSSDEIDNLDTVEYAVKGLAESILAKDEELRNEELDVFNIAPKRPNWDLKRELSKKMHLLNKADQLAINTLLRQRLSKPDSNGQELASATNKPTGLINYADDDDD</sequence>